<evidence type="ECO:0000313" key="1">
    <source>
        <dbReference type="EMBL" id="WIA10819.1"/>
    </source>
</evidence>
<sequence>MSVISIEFNRFVASPDLWRLSLAIKDHVDLEYRSLRKVHAATQVQGSCTLEWTLSRKRYRLESGLAQAQVKERRWDTAIIGGAWKQMNQRGGALRSSSLQQLTQYIAAYNSVAEEWWTSAMQRKRAKLRLRTYGGRKRCLDRFFSGLERDVSAAEPKKRLAIAYGAATFSPSGSGKPATPTTAAYKAALRLRSSGAVVEKQNECRTSKQCCHCHGDVEACWQSVRLQLGPAPDTDAAGASPCPSPLTATIQVETCHGPTVPKAGAYLRGLLFCPECSKFLNRDRSAALNIRFLFTQTQLLGCSMPTQFVARRSQKKQKKRNQAS</sequence>
<gene>
    <name evidence="1" type="ORF">OEZ85_010986</name>
</gene>
<dbReference type="Proteomes" id="UP001244341">
    <property type="component" value="Chromosome 2b"/>
</dbReference>
<accession>A0ABY8TPM0</accession>
<dbReference type="EMBL" id="CP126209">
    <property type="protein sequence ID" value="WIA10819.1"/>
    <property type="molecule type" value="Genomic_DNA"/>
</dbReference>
<evidence type="ECO:0000313" key="2">
    <source>
        <dbReference type="Proteomes" id="UP001244341"/>
    </source>
</evidence>
<keyword evidence="2" id="KW-1185">Reference proteome</keyword>
<reference evidence="1 2" key="1">
    <citation type="submission" date="2023-05" db="EMBL/GenBank/DDBJ databases">
        <title>A 100% complete, gapless, phased diploid assembly of the Scenedesmus obliquus UTEX 3031 genome.</title>
        <authorList>
            <person name="Biondi T.C."/>
            <person name="Hanschen E.R."/>
            <person name="Kwon T."/>
            <person name="Eng W."/>
            <person name="Kruse C.P.S."/>
            <person name="Koehler S.I."/>
            <person name="Kunde Y."/>
            <person name="Gleasner C.D."/>
            <person name="You Mak K.T."/>
            <person name="Polle J."/>
            <person name="Hovde B.T."/>
            <person name="Starkenburg S.R."/>
        </authorList>
    </citation>
    <scope>NUCLEOTIDE SEQUENCE [LARGE SCALE GENOMIC DNA]</scope>
    <source>
        <strain evidence="1 2">DOE0152z</strain>
    </source>
</reference>
<name>A0ABY8TPM0_TETOB</name>
<organism evidence="1 2">
    <name type="scientific">Tetradesmus obliquus</name>
    <name type="common">Green alga</name>
    <name type="synonym">Acutodesmus obliquus</name>
    <dbReference type="NCBI Taxonomy" id="3088"/>
    <lineage>
        <taxon>Eukaryota</taxon>
        <taxon>Viridiplantae</taxon>
        <taxon>Chlorophyta</taxon>
        <taxon>core chlorophytes</taxon>
        <taxon>Chlorophyceae</taxon>
        <taxon>CS clade</taxon>
        <taxon>Sphaeropleales</taxon>
        <taxon>Scenedesmaceae</taxon>
        <taxon>Tetradesmus</taxon>
    </lineage>
</organism>
<protein>
    <submittedName>
        <fullName evidence="1">Uncharacterized protein</fullName>
    </submittedName>
</protein>
<proteinExistence type="predicted"/>